<accession>A0A2T2P7C2</accession>
<evidence type="ECO:0000313" key="2">
    <source>
        <dbReference type="EMBL" id="PSN73248.1"/>
    </source>
</evidence>
<keyword evidence="3" id="KW-1185">Reference proteome</keyword>
<dbReference type="InterPro" id="IPR007175">
    <property type="entry name" value="Rpr2/Snm1/Rpp21"/>
</dbReference>
<evidence type="ECO:0000313" key="3">
    <source>
        <dbReference type="Proteomes" id="UP000240883"/>
    </source>
</evidence>
<reference evidence="2 3" key="1">
    <citation type="journal article" date="2018" name="Front. Microbiol.">
        <title>Genome-Wide Analysis of Corynespora cassiicola Leaf Fall Disease Putative Effectors.</title>
        <authorList>
            <person name="Lopez D."/>
            <person name="Ribeiro S."/>
            <person name="Label P."/>
            <person name="Fumanal B."/>
            <person name="Venisse J.S."/>
            <person name="Kohler A."/>
            <person name="de Oliveira R.R."/>
            <person name="Labutti K."/>
            <person name="Lipzen A."/>
            <person name="Lail K."/>
            <person name="Bauer D."/>
            <person name="Ohm R.A."/>
            <person name="Barry K.W."/>
            <person name="Spatafora J."/>
            <person name="Grigoriev I.V."/>
            <person name="Martin F.M."/>
            <person name="Pujade-Renaud V."/>
        </authorList>
    </citation>
    <scope>NUCLEOTIDE SEQUENCE [LARGE SCALE GENOMIC DNA]</scope>
    <source>
        <strain evidence="2 3">Philippines</strain>
    </source>
</reference>
<evidence type="ECO:0000256" key="1">
    <source>
        <dbReference type="SAM" id="MobiDB-lite"/>
    </source>
</evidence>
<dbReference type="GO" id="GO:0005655">
    <property type="term" value="C:nucleolar ribonuclease P complex"/>
    <property type="evidence" value="ECO:0007669"/>
    <property type="project" value="TreeGrafter"/>
</dbReference>
<feature type="region of interest" description="Disordered" evidence="1">
    <location>
        <begin position="148"/>
        <end position="170"/>
    </location>
</feature>
<dbReference type="AlphaFoldDB" id="A0A2T2P7C2"/>
<proteinExistence type="predicted"/>
<gene>
    <name evidence="2" type="ORF">BS50DRAFT_568829</name>
</gene>
<dbReference type="GO" id="GO:0008033">
    <property type="term" value="P:tRNA processing"/>
    <property type="evidence" value="ECO:0007669"/>
    <property type="project" value="TreeGrafter"/>
</dbReference>
<dbReference type="OrthoDB" id="438080at2759"/>
<dbReference type="Proteomes" id="UP000240883">
    <property type="component" value="Unassembled WGS sequence"/>
</dbReference>
<sequence>MASARPAEAQLSFLQEAAHLLALSAPTTSAALGAARDALLDTQEGELKASRSQLEAMRREFCGACGHLLVPGWSCRVSYETSKSLPSKKDVASTPSRPEKNAVHTCLRCDRRNVFPLASRSAKHIKGRKVKVEPPPQMEDNASKVVKSVNASSKQRKKARKGGLQAMLDKNKMQTSAQGGLGLDLMDFMQ</sequence>
<dbReference type="STRING" id="1448308.A0A2T2P7C2"/>
<dbReference type="Pfam" id="PF04032">
    <property type="entry name" value="Rpr2"/>
    <property type="match status" value="1"/>
</dbReference>
<dbReference type="PANTHER" id="PTHR14742">
    <property type="entry name" value="RIBONUCLEASE P SUBUNIT P21"/>
    <property type="match status" value="1"/>
</dbReference>
<dbReference type="EMBL" id="KZ678129">
    <property type="protein sequence ID" value="PSN73248.1"/>
    <property type="molecule type" value="Genomic_DNA"/>
</dbReference>
<name>A0A2T2P7C2_CORCC</name>
<dbReference type="Gene3D" id="6.20.50.20">
    <property type="match status" value="1"/>
</dbReference>
<evidence type="ECO:0008006" key="4">
    <source>
        <dbReference type="Google" id="ProtNLM"/>
    </source>
</evidence>
<organism evidence="2 3">
    <name type="scientific">Corynespora cassiicola Philippines</name>
    <dbReference type="NCBI Taxonomy" id="1448308"/>
    <lineage>
        <taxon>Eukaryota</taxon>
        <taxon>Fungi</taxon>
        <taxon>Dikarya</taxon>
        <taxon>Ascomycota</taxon>
        <taxon>Pezizomycotina</taxon>
        <taxon>Dothideomycetes</taxon>
        <taxon>Pleosporomycetidae</taxon>
        <taxon>Pleosporales</taxon>
        <taxon>Corynesporascaceae</taxon>
        <taxon>Corynespora</taxon>
    </lineage>
</organism>
<protein>
    <recommendedName>
        <fullName evidence="4">Rpr2-domain-containing protein</fullName>
    </recommendedName>
</protein>
<dbReference type="PANTHER" id="PTHR14742:SF3">
    <property type="entry name" value="RIBONUCLEASE MRP PROTEIN SUBUNIT SNM1"/>
    <property type="match status" value="1"/>
</dbReference>